<evidence type="ECO:0000256" key="1">
    <source>
        <dbReference type="ARBA" id="ARBA00006845"/>
    </source>
</evidence>
<keyword evidence="5" id="KW-1185">Reference proteome</keyword>
<dbReference type="Gene3D" id="3.30.370.10">
    <property type="entry name" value="Barstar-like"/>
    <property type="match status" value="1"/>
</dbReference>
<dbReference type="Pfam" id="PF01337">
    <property type="entry name" value="Barstar"/>
    <property type="match status" value="1"/>
</dbReference>
<organism evidence="4 5">
    <name type="scientific">Micromonospora krabiensis</name>
    <dbReference type="NCBI Taxonomy" id="307121"/>
    <lineage>
        <taxon>Bacteria</taxon>
        <taxon>Bacillati</taxon>
        <taxon>Actinomycetota</taxon>
        <taxon>Actinomycetes</taxon>
        <taxon>Micromonosporales</taxon>
        <taxon>Micromonosporaceae</taxon>
        <taxon>Micromonospora</taxon>
    </lineage>
</organism>
<evidence type="ECO:0000259" key="3">
    <source>
        <dbReference type="Pfam" id="PF01337"/>
    </source>
</evidence>
<name>A0A1C3MZW9_9ACTN</name>
<feature type="domain" description="Barstar (barnase inhibitor)" evidence="3">
    <location>
        <begin position="30"/>
        <end position="118"/>
    </location>
</feature>
<dbReference type="Proteomes" id="UP000199393">
    <property type="component" value="Chromosome I"/>
</dbReference>
<dbReference type="SUPFAM" id="SSF52038">
    <property type="entry name" value="Barstar-related"/>
    <property type="match status" value="1"/>
</dbReference>
<gene>
    <name evidence="4" type="ORF">GA0070620_1360</name>
</gene>
<dbReference type="InterPro" id="IPR000468">
    <property type="entry name" value="Barstar"/>
</dbReference>
<feature type="region of interest" description="Disordered" evidence="2">
    <location>
        <begin position="1"/>
        <end position="33"/>
    </location>
</feature>
<evidence type="ECO:0000256" key="2">
    <source>
        <dbReference type="SAM" id="MobiDB-lite"/>
    </source>
</evidence>
<reference evidence="5" key="1">
    <citation type="submission" date="2016-06" db="EMBL/GenBank/DDBJ databases">
        <authorList>
            <person name="Varghese N."/>
        </authorList>
    </citation>
    <scope>NUCLEOTIDE SEQUENCE [LARGE SCALE GENOMIC DNA]</scope>
    <source>
        <strain evidence="5">DSM 45344</strain>
    </source>
</reference>
<dbReference type="OrthoDB" id="5184890at2"/>
<dbReference type="EMBL" id="LT598496">
    <property type="protein sequence ID" value="SBV25878.1"/>
    <property type="molecule type" value="Genomic_DNA"/>
</dbReference>
<sequence length="124" mass="13316">MPDQDDDRTSGWLTVGRDTDPDDTDDSVTVPLDGTTARTRGGLFTALAEALALPAHFGHNWDALADVLRDRVAVAPLTLRVDDADELLADEPAGQYARFLTVFADVAADAPHPLRVVLRDIPPG</sequence>
<evidence type="ECO:0000313" key="4">
    <source>
        <dbReference type="EMBL" id="SBV25878.1"/>
    </source>
</evidence>
<protein>
    <submittedName>
        <fullName evidence="4">Barstar (Barnase inhibitor)</fullName>
    </submittedName>
</protein>
<comment type="similarity">
    <text evidence="1">Belongs to the barstar family.</text>
</comment>
<dbReference type="RefSeq" id="WP_091589062.1">
    <property type="nucleotide sequence ID" value="NZ_JBHRWG010000003.1"/>
</dbReference>
<proteinExistence type="inferred from homology"/>
<dbReference type="AlphaFoldDB" id="A0A1C3MZW9"/>
<evidence type="ECO:0000313" key="5">
    <source>
        <dbReference type="Proteomes" id="UP000199393"/>
    </source>
</evidence>
<dbReference type="InterPro" id="IPR035905">
    <property type="entry name" value="Barstar-like_sf"/>
</dbReference>
<accession>A0A1C3MZW9</accession>
<dbReference type="STRING" id="307121.GA0070620_1360"/>
<dbReference type="PATRIC" id="fig|307121.4.peg.1396"/>